<sequence>MEALVKQHNPLSDLISDEVYQVLVEHNLLDAKSVRNYQIRKRFRQLRAQNVPAYDAIERIQEEYPQLQFDTIRKIVYRSNGSRH</sequence>
<name>A0A1M6PWT5_9BACT</name>
<keyword evidence="2" id="KW-1185">Reference proteome</keyword>
<protein>
    <submittedName>
        <fullName evidence="1">Uncharacterized protein</fullName>
    </submittedName>
</protein>
<dbReference type="AlphaFoldDB" id="A0A1M6PWT5"/>
<dbReference type="OrthoDB" id="1524891at2"/>
<dbReference type="EMBL" id="FRAU01000001">
    <property type="protein sequence ID" value="SHK12443.1"/>
    <property type="molecule type" value="Genomic_DNA"/>
</dbReference>
<dbReference type="STRING" id="633813.SAMN04488087_0366"/>
<reference evidence="2" key="1">
    <citation type="submission" date="2016-11" db="EMBL/GenBank/DDBJ databases">
        <authorList>
            <person name="Varghese N."/>
            <person name="Submissions S."/>
        </authorList>
    </citation>
    <scope>NUCLEOTIDE SEQUENCE [LARGE SCALE GENOMIC DNA]</scope>
    <source>
        <strain evidence="2">DSM 22212</strain>
    </source>
</reference>
<proteinExistence type="predicted"/>
<gene>
    <name evidence="1" type="ORF">SAMN04488087_0366</name>
</gene>
<dbReference type="Proteomes" id="UP000185812">
    <property type="component" value="Unassembled WGS sequence"/>
</dbReference>
<accession>A0A1M6PWT5</accession>
<evidence type="ECO:0000313" key="1">
    <source>
        <dbReference type="EMBL" id="SHK12443.1"/>
    </source>
</evidence>
<organism evidence="1 2">
    <name type="scientific">Rhodothermus profundi</name>
    <dbReference type="NCBI Taxonomy" id="633813"/>
    <lineage>
        <taxon>Bacteria</taxon>
        <taxon>Pseudomonadati</taxon>
        <taxon>Rhodothermota</taxon>
        <taxon>Rhodothermia</taxon>
        <taxon>Rhodothermales</taxon>
        <taxon>Rhodothermaceae</taxon>
        <taxon>Rhodothermus</taxon>
    </lineage>
</organism>
<dbReference type="RefSeq" id="WP_072714240.1">
    <property type="nucleotide sequence ID" value="NZ_FRAU01000001.1"/>
</dbReference>
<evidence type="ECO:0000313" key="2">
    <source>
        <dbReference type="Proteomes" id="UP000185812"/>
    </source>
</evidence>